<dbReference type="OrthoDB" id="9777755at2"/>
<dbReference type="PANTHER" id="PTHR35797">
    <property type="entry name" value="PROTEASE-RELATED"/>
    <property type="match status" value="1"/>
</dbReference>
<feature type="transmembrane region" description="Helical" evidence="1">
    <location>
        <begin position="85"/>
        <end position="103"/>
    </location>
</feature>
<feature type="transmembrane region" description="Helical" evidence="1">
    <location>
        <begin position="47"/>
        <end position="65"/>
    </location>
</feature>
<dbReference type="GO" id="GO:0080120">
    <property type="term" value="P:CAAX-box protein maturation"/>
    <property type="evidence" value="ECO:0007669"/>
    <property type="project" value="UniProtKB-ARBA"/>
</dbReference>
<feature type="transmembrane region" description="Helical" evidence="1">
    <location>
        <begin position="217"/>
        <end position="237"/>
    </location>
</feature>
<feature type="transmembrane region" description="Helical" evidence="1">
    <location>
        <begin position="297"/>
        <end position="318"/>
    </location>
</feature>
<evidence type="ECO:0000313" key="3">
    <source>
        <dbReference type="EMBL" id="BAJ62848.1"/>
    </source>
</evidence>
<dbReference type="STRING" id="926569.ANT_08140"/>
<accession>E8N2P2</accession>
<dbReference type="PANTHER" id="PTHR35797:SF1">
    <property type="entry name" value="PROTEASE"/>
    <property type="match status" value="1"/>
</dbReference>
<keyword evidence="1" id="KW-0812">Transmembrane</keyword>
<gene>
    <name evidence="3" type="ordered locus">ANT_08140</name>
</gene>
<evidence type="ECO:0000256" key="1">
    <source>
        <dbReference type="SAM" id="Phobius"/>
    </source>
</evidence>
<dbReference type="Pfam" id="PF02517">
    <property type="entry name" value="Rce1-like"/>
    <property type="match status" value="1"/>
</dbReference>
<protein>
    <submittedName>
        <fullName evidence="3">Hypothetical membrane protein</fullName>
    </submittedName>
</protein>
<dbReference type="InterPro" id="IPR003675">
    <property type="entry name" value="Rce1/LyrA-like_dom"/>
</dbReference>
<dbReference type="GO" id="GO:0004175">
    <property type="term" value="F:endopeptidase activity"/>
    <property type="evidence" value="ECO:0007669"/>
    <property type="project" value="UniProtKB-ARBA"/>
</dbReference>
<feature type="transmembrane region" description="Helical" evidence="1">
    <location>
        <begin position="145"/>
        <end position="166"/>
    </location>
</feature>
<name>E8N2P2_ANATU</name>
<proteinExistence type="predicted"/>
<reference evidence="3 4" key="1">
    <citation type="submission" date="2010-12" db="EMBL/GenBank/DDBJ databases">
        <title>Whole genome sequence of Anaerolinea thermophila UNI-1.</title>
        <authorList>
            <person name="Narita-Yamada S."/>
            <person name="Kishi E."/>
            <person name="Watanabe Y."/>
            <person name="Takasaki K."/>
            <person name="Ankai A."/>
            <person name="Oguchi A."/>
            <person name="Fukui S."/>
            <person name="Takahashi M."/>
            <person name="Yashiro I."/>
            <person name="Hosoyama A."/>
            <person name="Sekiguchi Y."/>
            <person name="Hanada S."/>
            <person name="Fujita N."/>
        </authorList>
    </citation>
    <scope>NUCLEOTIDE SEQUENCE [LARGE SCALE GENOMIC DNA]</scope>
    <source>
        <strain evidence="4">DSM 14523 / JCM 11388 / NBRC 100420 / UNI-1</strain>
    </source>
</reference>
<dbReference type="InParanoid" id="E8N2P2"/>
<feature type="transmembrane region" description="Helical" evidence="1">
    <location>
        <begin position="257"/>
        <end position="276"/>
    </location>
</feature>
<dbReference type="EMBL" id="AP012029">
    <property type="protein sequence ID" value="BAJ62848.1"/>
    <property type="molecule type" value="Genomic_DNA"/>
</dbReference>
<dbReference type="eggNOG" id="COG1266">
    <property type="taxonomic scope" value="Bacteria"/>
</dbReference>
<feature type="transmembrane region" description="Helical" evidence="1">
    <location>
        <begin position="12"/>
        <end position="35"/>
    </location>
</feature>
<keyword evidence="4" id="KW-1185">Reference proteome</keyword>
<feature type="transmembrane region" description="Helical" evidence="1">
    <location>
        <begin position="186"/>
        <end position="205"/>
    </location>
</feature>
<dbReference type="AlphaFoldDB" id="E8N2P2"/>
<keyword evidence="1" id="KW-0472">Membrane</keyword>
<sequence length="328" mass="36433">MSSFSESEARSIIQRFAVPFFILGTFLIALLFWLVPRWLGLQDAVALRHWVALGSFAPALMALILQISDSQTRQDWMQDRGAENLVLSILAVGALYFICLPYASTTPVQVSLWGWTARVMLFIAGGAVLYTVLRQAVFPQSLQGWLVWLAAALAYPLLMLLAWAIWTQFGASAQINLPEGGAGGLVLSLLASYVYLFLFGGALGGEPGWRGWLLPRLLNRLPVWVAVLVVGVVEALWVVPLYFNGYYLSGDSLWQELAGRGLLTLVHAVWLGWVWVRWQGNLFPVMLLRMGMAVTPLFIAITPLSWGFLAVIALILLLNLRRFEMHSG</sequence>
<evidence type="ECO:0000313" key="4">
    <source>
        <dbReference type="Proteomes" id="UP000008922"/>
    </source>
</evidence>
<dbReference type="Proteomes" id="UP000008922">
    <property type="component" value="Chromosome"/>
</dbReference>
<organism evidence="3 4">
    <name type="scientific">Anaerolinea thermophila (strain DSM 14523 / JCM 11388 / NBRC 100420 / UNI-1)</name>
    <dbReference type="NCBI Taxonomy" id="926569"/>
    <lineage>
        <taxon>Bacteria</taxon>
        <taxon>Bacillati</taxon>
        <taxon>Chloroflexota</taxon>
        <taxon>Anaerolineae</taxon>
        <taxon>Anaerolineales</taxon>
        <taxon>Anaerolineaceae</taxon>
        <taxon>Anaerolinea</taxon>
    </lineage>
</organism>
<keyword evidence="1" id="KW-1133">Transmembrane helix</keyword>
<dbReference type="KEGG" id="atm:ANT_08140"/>
<evidence type="ECO:0000259" key="2">
    <source>
        <dbReference type="Pfam" id="PF02517"/>
    </source>
</evidence>
<feature type="domain" description="CAAX prenyl protease 2/Lysostaphin resistance protein A-like" evidence="2">
    <location>
        <begin position="192"/>
        <end position="292"/>
    </location>
</feature>
<dbReference type="InterPro" id="IPR042150">
    <property type="entry name" value="MmRce1-like"/>
</dbReference>
<dbReference type="RefSeq" id="WP_013559240.1">
    <property type="nucleotide sequence ID" value="NC_014960.1"/>
</dbReference>
<dbReference type="HOGENOM" id="CLU_064706_4_0_0"/>
<feature type="transmembrane region" description="Helical" evidence="1">
    <location>
        <begin position="115"/>
        <end position="133"/>
    </location>
</feature>